<keyword evidence="7" id="KW-0808">Transferase</keyword>
<evidence type="ECO:0000256" key="2">
    <source>
        <dbReference type="ARBA" id="ARBA00022723"/>
    </source>
</evidence>
<keyword evidence="5" id="KW-0472">Membrane</keyword>
<proteinExistence type="predicted"/>
<evidence type="ECO:0000256" key="5">
    <source>
        <dbReference type="SAM" id="Phobius"/>
    </source>
</evidence>
<dbReference type="InterPro" id="IPR051459">
    <property type="entry name" value="Cytochrome_c-type_DH"/>
</dbReference>
<dbReference type="Pfam" id="PF00034">
    <property type="entry name" value="Cytochrom_C"/>
    <property type="match status" value="1"/>
</dbReference>
<dbReference type="PANTHER" id="PTHR35008">
    <property type="entry name" value="BLL4482 PROTEIN-RELATED"/>
    <property type="match status" value="1"/>
</dbReference>
<evidence type="ECO:0000256" key="4">
    <source>
        <dbReference type="PROSITE-ProRule" id="PRU00433"/>
    </source>
</evidence>
<accession>A0A917QDC8</accession>
<dbReference type="InterPro" id="IPR036909">
    <property type="entry name" value="Cyt_c-like_dom_sf"/>
</dbReference>
<dbReference type="PROSITE" id="PS51007">
    <property type="entry name" value="CYTC"/>
    <property type="match status" value="2"/>
</dbReference>
<keyword evidence="3 4" id="KW-0408">Iron</keyword>
<dbReference type="RefSeq" id="WP_188914554.1">
    <property type="nucleotide sequence ID" value="NZ_BMMF01000011.1"/>
</dbReference>
<keyword evidence="1 4" id="KW-0349">Heme</keyword>
<evidence type="ECO:0000259" key="6">
    <source>
        <dbReference type="PROSITE" id="PS51007"/>
    </source>
</evidence>
<dbReference type="GO" id="GO:0009055">
    <property type="term" value="F:electron transfer activity"/>
    <property type="evidence" value="ECO:0007669"/>
    <property type="project" value="InterPro"/>
</dbReference>
<dbReference type="InterPro" id="IPR009056">
    <property type="entry name" value="Cyt_c-like_dom"/>
</dbReference>
<gene>
    <name evidence="7" type="ORF">GCM10011322_35030</name>
</gene>
<comment type="caution">
    <text evidence="7">The sequence shown here is derived from an EMBL/GenBank/DDBJ whole genome shotgun (WGS) entry which is preliminary data.</text>
</comment>
<keyword evidence="2 4" id="KW-0479">Metal-binding</keyword>
<keyword evidence="5" id="KW-1133">Transmembrane helix</keyword>
<dbReference type="PANTHER" id="PTHR35008:SF8">
    <property type="entry name" value="ALCOHOL DEHYDROGENASE CYTOCHROME C SUBUNIT"/>
    <property type="match status" value="1"/>
</dbReference>
<protein>
    <submittedName>
        <fullName evidence="7">Diacylglycerol kinase</fullName>
    </submittedName>
</protein>
<dbReference type="SUPFAM" id="SSF46626">
    <property type="entry name" value="Cytochrome c"/>
    <property type="match status" value="2"/>
</dbReference>
<dbReference type="EMBL" id="BMMF01000011">
    <property type="protein sequence ID" value="GGK44847.1"/>
    <property type="molecule type" value="Genomic_DNA"/>
</dbReference>
<reference evidence="7 8" key="1">
    <citation type="journal article" date="2014" name="Int. J. Syst. Evol. Microbiol.">
        <title>Complete genome sequence of Corynebacterium casei LMG S-19264T (=DSM 44701T), isolated from a smear-ripened cheese.</title>
        <authorList>
            <consortium name="US DOE Joint Genome Institute (JGI-PGF)"/>
            <person name="Walter F."/>
            <person name="Albersmeier A."/>
            <person name="Kalinowski J."/>
            <person name="Ruckert C."/>
        </authorList>
    </citation>
    <scope>NUCLEOTIDE SEQUENCE [LARGE SCALE GENOMIC DNA]</scope>
    <source>
        <strain evidence="7 8">CGMCC 1.9161</strain>
    </source>
</reference>
<evidence type="ECO:0000313" key="7">
    <source>
        <dbReference type="EMBL" id="GGK44847.1"/>
    </source>
</evidence>
<dbReference type="Proteomes" id="UP000600449">
    <property type="component" value="Unassembled WGS sequence"/>
</dbReference>
<feature type="domain" description="Cytochrome c" evidence="6">
    <location>
        <begin position="191"/>
        <end position="300"/>
    </location>
</feature>
<dbReference type="GO" id="GO:0020037">
    <property type="term" value="F:heme binding"/>
    <property type="evidence" value="ECO:0007669"/>
    <property type="project" value="InterPro"/>
</dbReference>
<keyword evidence="8" id="KW-1185">Reference proteome</keyword>
<keyword evidence="5" id="KW-0812">Transmembrane</keyword>
<feature type="transmembrane region" description="Helical" evidence="5">
    <location>
        <begin position="7"/>
        <end position="26"/>
    </location>
</feature>
<name>A0A917QDC8_9HYPH</name>
<organism evidence="7 8">
    <name type="scientific">Salinarimonas ramus</name>
    <dbReference type="NCBI Taxonomy" id="690164"/>
    <lineage>
        <taxon>Bacteria</taxon>
        <taxon>Pseudomonadati</taxon>
        <taxon>Pseudomonadota</taxon>
        <taxon>Alphaproteobacteria</taxon>
        <taxon>Hyphomicrobiales</taxon>
        <taxon>Salinarimonadaceae</taxon>
        <taxon>Salinarimonas</taxon>
    </lineage>
</organism>
<evidence type="ECO:0000256" key="1">
    <source>
        <dbReference type="ARBA" id="ARBA00022617"/>
    </source>
</evidence>
<evidence type="ECO:0000256" key="3">
    <source>
        <dbReference type="ARBA" id="ARBA00023004"/>
    </source>
</evidence>
<evidence type="ECO:0000313" key="8">
    <source>
        <dbReference type="Proteomes" id="UP000600449"/>
    </source>
</evidence>
<feature type="domain" description="Cytochrome c" evidence="6">
    <location>
        <begin position="44"/>
        <end position="149"/>
    </location>
</feature>
<dbReference type="GO" id="GO:0046872">
    <property type="term" value="F:metal ion binding"/>
    <property type="evidence" value="ECO:0007669"/>
    <property type="project" value="UniProtKB-KW"/>
</dbReference>
<keyword evidence="7" id="KW-0418">Kinase</keyword>
<dbReference type="GO" id="GO:0016301">
    <property type="term" value="F:kinase activity"/>
    <property type="evidence" value="ECO:0007669"/>
    <property type="project" value="UniProtKB-KW"/>
</dbReference>
<sequence length="308" mass="32732">MVDALQKAAVVIVAIAIVAVFGFFMLTEPDLQAAGLERVPGGEADLANGEALFWAGGCASCHATPDQDDPLRLGGGLALETDFGTFHVPNLSPSRDGIFGWTTAQFVRAMRGGVSPEGEHYYPSFPYTSYQRMSAGDLRDLHAYLMTLEPVDGVAPAHDLAFPYNIRRGLGLWKLAFLDGEPFAAPEGMDPVLARGAYLVEGPAHCAECHSPRSLLGAIREEARFAGGPNPEGRGFIPNITPHESGIGSWSQGEIVELLTSGFTPEFDVIGGSMGHVVDATSQLAASDREAIAAYLLALPPKPETPRE</sequence>
<dbReference type="AlphaFoldDB" id="A0A917QDC8"/>
<dbReference type="Gene3D" id="1.10.760.10">
    <property type="entry name" value="Cytochrome c-like domain"/>
    <property type="match status" value="1"/>
</dbReference>